<reference evidence="1 2" key="1">
    <citation type="submission" date="2019-01" db="EMBL/GenBank/DDBJ databases">
        <title>Lactibacter flavus gen. nov., sp. nov., a novel bacterium of the family Propionibacteriaceae isolated from raw milk and dairy products.</title>
        <authorList>
            <person name="Huptas C."/>
            <person name="Wenning M."/>
            <person name="Breitenwieser F."/>
            <person name="Doll E."/>
            <person name="Von Neubeck M."/>
            <person name="Busse H.-J."/>
            <person name="Scherer S."/>
        </authorList>
    </citation>
    <scope>NUCLEOTIDE SEQUENCE [LARGE SCALE GENOMIC DNA]</scope>
    <source>
        <strain evidence="1 2">DSM 22130</strain>
    </source>
</reference>
<sequence>MAITGAARSNLHTELFEGSSVVFDLDAHLVHRLEGDTARIFGAATGVDVDALARRAHGLGGVRGEAADPAASLLRLLG</sequence>
<gene>
    <name evidence="1" type="ORF">ET996_11345</name>
</gene>
<name>A0A4Q9KIR1_PROTD</name>
<dbReference type="EMBL" id="SDMR01000015">
    <property type="protein sequence ID" value="TBT94286.1"/>
    <property type="molecule type" value="Genomic_DNA"/>
</dbReference>
<evidence type="ECO:0000313" key="2">
    <source>
        <dbReference type="Proteomes" id="UP000291933"/>
    </source>
</evidence>
<comment type="caution">
    <text evidence="1">The sequence shown here is derived from an EMBL/GenBank/DDBJ whole genome shotgun (WGS) entry which is preliminary data.</text>
</comment>
<evidence type="ECO:0000313" key="1">
    <source>
        <dbReference type="EMBL" id="TBT94286.1"/>
    </source>
</evidence>
<accession>A0A4Q9KIR1</accession>
<dbReference type="AlphaFoldDB" id="A0A4Q9KIR1"/>
<organism evidence="1 2">
    <name type="scientific">Propioniciclava tarda</name>
    <dbReference type="NCBI Taxonomy" id="433330"/>
    <lineage>
        <taxon>Bacteria</taxon>
        <taxon>Bacillati</taxon>
        <taxon>Actinomycetota</taxon>
        <taxon>Actinomycetes</taxon>
        <taxon>Propionibacteriales</taxon>
        <taxon>Propionibacteriaceae</taxon>
        <taxon>Propioniciclava</taxon>
    </lineage>
</organism>
<protein>
    <submittedName>
        <fullName evidence="1">Uncharacterized protein</fullName>
    </submittedName>
</protein>
<proteinExistence type="predicted"/>
<dbReference type="Proteomes" id="UP000291933">
    <property type="component" value="Unassembled WGS sequence"/>
</dbReference>
<dbReference type="RefSeq" id="WP_131172675.1">
    <property type="nucleotide sequence ID" value="NZ_FXTL01000015.1"/>
</dbReference>
<keyword evidence="2" id="KW-1185">Reference proteome</keyword>